<keyword evidence="7 9" id="KW-0057">Aromatic amino acid biosynthesis</keyword>
<dbReference type="PANTHER" id="PTHR42894:SF1">
    <property type="entry name" value="N-(5'-PHOSPHORIBOSYL)ANTHRANILATE ISOMERASE"/>
    <property type="match status" value="1"/>
</dbReference>
<name>A0A6L4WNP2_9BACT</name>
<evidence type="ECO:0000256" key="7">
    <source>
        <dbReference type="ARBA" id="ARBA00023141"/>
    </source>
</evidence>
<dbReference type="Proteomes" id="UP000472839">
    <property type="component" value="Unassembled WGS sequence"/>
</dbReference>
<evidence type="ECO:0000256" key="3">
    <source>
        <dbReference type="ARBA" id="ARBA00012572"/>
    </source>
</evidence>
<comment type="pathway">
    <text evidence="2 9">Amino-acid biosynthesis; L-tryptophan biosynthesis; L-tryptophan from chorismate: step 3/5.</text>
</comment>
<dbReference type="InterPro" id="IPR001240">
    <property type="entry name" value="PRAI_dom"/>
</dbReference>
<dbReference type="HAMAP" id="MF_00135">
    <property type="entry name" value="PRAI"/>
    <property type="match status" value="1"/>
</dbReference>
<dbReference type="CDD" id="cd00405">
    <property type="entry name" value="PRAI"/>
    <property type="match status" value="1"/>
</dbReference>
<dbReference type="UniPathway" id="UPA00035">
    <property type="reaction ID" value="UER00042"/>
</dbReference>
<accession>A0A6L4WNP2</accession>
<dbReference type="EC" id="5.3.1.24" evidence="3 9"/>
<dbReference type="Gene3D" id="3.20.20.70">
    <property type="entry name" value="Aldolase class I"/>
    <property type="match status" value="1"/>
</dbReference>
<evidence type="ECO:0000256" key="2">
    <source>
        <dbReference type="ARBA" id="ARBA00004664"/>
    </source>
</evidence>
<comment type="caution">
    <text evidence="11">The sequence shown here is derived from an EMBL/GenBank/DDBJ whole genome shotgun (WGS) entry which is preliminary data.</text>
</comment>
<evidence type="ECO:0000259" key="10">
    <source>
        <dbReference type="Pfam" id="PF00697"/>
    </source>
</evidence>
<feature type="domain" description="N-(5'phosphoribosyl) anthranilate isomerase (PRAI)" evidence="10">
    <location>
        <begin position="3"/>
        <end position="191"/>
    </location>
</feature>
<evidence type="ECO:0000256" key="8">
    <source>
        <dbReference type="ARBA" id="ARBA00023235"/>
    </source>
</evidence>
<comment type="similarity">
    <text evidence="9">Belongs to the TrpF family.</text>
</comment>
<keyword evidence="8 9" id="KW-0413">Isomerase</keyword>
<dbReference type="AlphaFoldDB" id="A0A6L4WNP2"/>
<organism evidence="11 12">
    <name type="scientific">Poseidonibacter ostreae</name>
    <dbReference type="NCBI Taxonomy" id="2654171"/>
    <lineage>
        <taxon>Bacteria</taxon>
        <taxon>Pseudomonadati</taxon>
        <taxon>Campylobacterota</taxon>
        <taxon>Epsilonproteobacteria</taxon>
        <taxon>Campylobacterales</taxon>
        <taxon>Arcobacteraceae</taxon>
        <taxon>Poseidonibacter</taxon>
    </lineage>
</organism>
<keyword evidence="6 9" id="KW-0822">Tryptophan biosynthesis</keyword>
<dbReference type="PANTHER" id="PTHR42894">
    <property type="entry name" value="N-(5'-PHOSPHORIBOSYL)ANTHRANILATE ISOMERASE"/>
    <property type="match status" value="1"/>
</dbReference>
<sequence length="196" mass="22008">MKVKICGITNLEDALDAIDAGADALGFVFYDKSPRYIDPFEARKIVDKLPPFIQTIGLFVNEPNSFINQVCINAKMQTAQIIDDDTFTDFKTLDSRYIKVLRAKSKDDIEKVEDNYVLVDAFVESFGGEGKRLALEWFKDIDCSKMILAGGLNADNLKELSDFNFYGVDVSSGVEAHKGKKDKQKMINFIKAVNEI</sequence>
<evidence type="ECO:0000313" key="12">
    <source>
        <dbReference type="Proteomes" id="UP000472839"/>
    </source>
</evidence>
<dbReference type="InterPro" id="IPR011060">
    <property type="entry name" value="RibuloseP-bd_barrel"/>
</dbReference>
<evidence type="ECO:0000256" key="4">
    <source>
        <dbReference type="ARBA" id="ARBA00022272"/>
    </source>
</evidence>
<dbReference type="EMBL" id="WFKK01000063">
    <property type="protein sequence ID" value="KAB7885164.1"/>
    <property type="molecule type" value="Genomic_DNA"/>
</dbReference>
<proteinExistence type="inferred from homology"/>
<dbReference type="InterPro" id="IPR013785">
    <property type="entry name" value="Aldolase_TIM"/>
</dbReference>
<gene>
    <name evidence="9" type="primary">trpF</name>
    <name evidence="11" type="ORF">GBG19_14600</name>
</gene>
<evidence type="ECO:0000256" key="5">
    <source>
        <dbReference type="ARBA" id="ARBA00022605"/>
    </source>
</evidence>
<dbReference type="SUPFAM" id="SSF51366">
    <property type="entry name" value="Ribulose-phoshate binding barrel"/>
    <property type="match status" value="1"/>
</dbReference>
<dbReference type="GO" id="GO:0000162">
    <property type="term" value="P:L-tryptophan biosynthetic process"/>
    <property type="evidence" value="ECO:0007669"/>
    <property type="project" value="UniProtKB-UniRule"/>
</dbReference>
<dbReference type="RefSeq" id="WP_152279890.1">
    <property type="nucleotide sequence ID" value="NZ_WFKK01000063.1"/>
</dbReference>
<dbReference type="InterPro" id="IPR044643">
    <property type="entry name" value="TrpF_fam"/>
</dbReference>
<reference evidence="11 12" key="1">
    <citation type="submission" date="2019-10" db="EMBL/GenBank/DDBJ databases">
        <title>Poseidonibacter ostreae sp. nov., isolated from the gut of the Ostrea denselamellosa.</title>
        <authorList>
            <person name="Choi A."/>
        </authorList>
    </citation>
    <scope>NUCLEOTIDE SEQUENCE [LARGE SCALE GENOMIC DNA]</scope>
    <source>
        <strain evidence="11 12">SJOD-M-33</strain>
    </source>
</reference>
<comment type="catalytic activity">
    <reaction evidence="1 9">
        <text>N-(5-phospho-beta-D-ribosyl)anthranilate = 1-(2-carboxyphenylamino)-1-deoxy-D-ribulose 5-phosphate</text>
        <dbReference type="Rhea" id="RHEA:21540"/>
        <dbReference type="ChEBI" id="CHEBI:18277"/>
        <dbReference type="ChEBI" id="CHEBI:58613"/>
        <dbReference type="EC" id="5.3.1.24"/>
    </reaction>
</comment>
<evidence type="ECO:0000256" key="6">
    <source>
        <dbReference type="ARBA" id="ARBA00022822"/>
    </source>
</evidence>
<evidence type="ECO:0000256" key="9">
    <source>
        <dbReference type="HAMAP-Rule" id="MF_00135"/>
    </source>
</evidence>
<dbReference type="GO" id="GO:0004640">
    <property type="term" value="F:phosphoribosylanthranilate isomerase activity"/>
    <property type="evidence" value="ECO:0007669"/>
    <property type="project" value="UniProtKB-UniRule"/>
</dbReference>
<protein>
    <recommendedName>
        <fullName evidence="4 9">N-(5'-phosphoribosyl)anthranilate isomerase</fullName>
        <shortName evidence="9">PRAI</shortName>
        <ecNumber evidence="3 9">5.3.1.24</ecNumber>
    </recommendedName>
</protein>
<keyword evidence="5 9" id="KW-0028">Amino-acid biosynthesis</keyword>
<dbReference type="Pfam" id="PF00697">
    <property type="entry name" value="PRAI"/>
    <property type="match status" value="1"/>
</dbReference>
<evidence type="ECO:0000313" key="11">
    <source>
        <dbReference type="EMBL" id="KAB7885164.1"/>
    </source>
</evidence>
<evidence type="ECO:0000256" key="1">
    <source>
        <dbReference type="ARBA" id="ARBA00001164"/>
    </source>
</evidence>